<proteinExistence type="predicted"/>
<sequence length="89" mass="9942">MFSANVPIIWALAALALGFIAGYMVGLFRWKNAPAKAATELLAIRDAWKQAEAHFQAQIDELKAKLDEKFIQHSEEARNDASKKSLLEN</sequence>
<keyword evidence="1" id="KW-0812">Transmembrane</keyword>
<feature type="transmembrane region" description="Helical" evidence="1">
    <location>
        <begin position="6"/>
        <end position="28"/>
    </location>
</feature>
<dbReference type="RefSeq" id="WP_150019191.1">
    <property type="nucleotide sequence ID" value="NZ_VWVM01000001.1"/>
</dbReference>
<evidence type="ECO:0000256" key="1">
    <source>
        <dbReference type="SAM" id="Phobius"/>
    </source>
</evidence>
<name>A0AB34CQE1_9GAMM</name>
<keyword evidence="1" id="KW-0472">Membrane</keyword>
<accession>A0AB34CQE1</accession>
<gene>
    <name evidence="2" type="ORF">F3I20_01455</name>
</gene>
<keyword evidence="3" id="KW-1185">Reference proteome</keyword>
<dbReference type="AlphaFoldDB" id="A0AB34CQE1"/>
<dbReference type="EMBL" id="VWVM01000001">
    <property type="protein sequence ID" value="KAA6128996.1"/>
    <property type="molecule type" value="Genomic_DNA"/>
</dbReference>
<keyword evidence="1" id="KW-1133">Transmembrane helix</keyword>
<protein>
    <submittedName>
        <fullName evidence="2">Uncharacterized protein</fullName>
    </submittedName>
</protein>
<dbReference type="Proteomes" id="UP000324255">
    <property type="component" value="Unassembled WGS sequence"/>
</dbReference>
<comment type="caution">
    <text evidence="2">The sequence shown here is derived from an EMBL/GenBank/DDBJ whole genome shotgun (WGS) entry which is preliminary data.</text>
</comment>
<organism evidence="2 3">
    <name type="scientific">Candidatus Pantoea gossypiicola</name>
    <dbReference type="NCBI Taxonomy" id="2608008"/>
    <lineage>
        <taxon>Bacteria</taxon>
        <taxon>Pseudomonadati</taxon>
        <taxon>Pseudomonadota</taxon>
        <taxon>Gammaproteobacteria</taxon>
        <taxon>Enterobacterales</taxon>
        <taxon>Erwiniaceae</taxon>
        <taxon>Pantoea</taxon>
    </lineage>
</organism>
<evidence type="ECO:0000313" key="3">
    <source>
        <dbReference type="Proteomes" id="UP000324255"/>
    </source>
</evidence>
<reference evidence="2 3" key="1">
    <citation type="submission" date="2019-09" db="EMBL/GenBank/DDBJ databases">
        <title>Genomic diversity of phyloplane-associated Pantoea species in Pakistan cotton crop.</title>
        <authorList>
            <person name="Tufail M.R."/>
            <person name="Cook D.R."/>
        </authorList>
    </citation>
    <scope>NUCLEOTIDE SEQUENCE [LARGE SCALE GENOMIC DNA]</scope>
    <source>
        <strain evidence="2 3">B_8</strain>
    </source>
</reference>
<evidence type="ECO:0000313" key="2">
    <source>
        <dbReference type="EMBL" id="KAA6128996.1"/>
    </source>
</evidence>